<dbReference type="Proteomes" id="UP001410394">
    <property type="component" value="Unassembled WGS sequence"/>
</dbReference>
<sequence length="126" mass="13893">MLSFLRARSLRQTAWLAIFAILLHAFAPLAHARMATQSLLSSICTTDGARLEVIALPDAPQKLPAVDLSKHCPLCMAGAHFALADRETRAFEPDHSLRHVRISLSQLPAVRVAVWRHFSPRAPPQA</sequence>
<dbReference type="Pfam" id="PF11162">
    <property type="entry name" value="DUF2946"/>
    <property type="match status" value="1"/>
</dbReference>
<dbReference type="InterPro" id="IPR021333">
    <property type="entry name" value="DUF2946"/>
</dbReference>
<proteinExistence type="predicted"/>
<keyword evidence="2" id="KW-1185">Reference proteome</keyword>
<accession>A0ABU9YX08</accession>
<dbReference type="RefSeq" id="WP_345919020.1">
    <property type="nucleotide sequence ID" value="NZ_JBDIVE010000003.1"/>
</dbReference>
<evidence type="ECO:0000313" key="2">
    <source>
        <dbReference type="Proteomes" id="UP001410394"/>
    </source>
</evidence>
<name>A0ABU9YX08_9RHOO</name>
<dbReference type="EMBL" id="JBDIVE010000003">
    <property type="protein sequence ID" value="MEN3068250.1"/>
    <property type="molecule type" value="Genomic_DNA"/>
</dbReference>
<evidence type="ECO:0000313" key="1">
    <source>
        <dbReference type="EMBL" id="MEN3068250.1"/>
    </source>
</evidence>
<reference evidence="1 2" key="1">
    <citation type="journal article" date="2018" name="Int. J. Syst. Evol. Microbiol.">
        <title>Uliginosibacterium sediminicola sp. nov., isolated from freshwater sediment.</title>
        <authorList>
            <person name="Hwang W.M."/>
            <person name="Kim S.M."/>
            <person name="Kang K."/>
            <person name="Ahn T.Y."/>
        </authorList>
    </citation>
    <scope>NUCLEOTIDE SEQUENCE [LARGE SCALE GENOMIC DNA]</scope>
    <source>
        <strain evidence="1 2">M1-21</strain>
    </source>
</reference>
<protein>
    <submittedName>
        <fullName evidence="1">DUF2946 family protein</fullName>
    </submittedName>
</protein>
<gene>
    <name evidence="1" type="ORF">ABDB84_07140</name>
</gene>
<comment type="caution">
    <text evidence="1">The sequence shown here is derived from an EMBL/GenBank/DDBJ whole genome shotgun (WGS) entry which is preliminary data.</text>
</comment>
<organism evidence="1 2">
    <name type="scientific">Uliginosibacterium sediminicola</name>
    <dbReference type="NCBI Taxonomy" id="2024550"/>
    <lineage>
        <taxon>Bacteria</taxon>
        <taxon>Pseudomonadati</taxon>
        <taxon>Pseudomonadota</taxon>
        <taxon>Betaproteobacteria</taxon>
        <taxon>Rhodocyclales</taxon>
        <taxon>Zoogloeaceae</taxon>
        <taxon>Uliginosibacterium</taxon>
    </lineage>
</organism>